<comment type="caution">
    <text evidence="6">The sequence shown here is derived from an EMBL/GenBank/DDBJ whole genome shotgun (WGS) entry which is preliminary data.</text>
</comment>
<protein>
    <submittedName>
        <fullName evidence="6">LysR family transcriptional regulator</fullName>
    </submittedName>
</protein>
<dbReference type="PRINTS" id="PR00039">
    <property type="entry name" value="HTHLYSR"/>
</dbReference>
<evidence type="ECO:0000313" key="6">
    <source>
        <dbReference type="EMBL" id="RIA56189.1"/>
    </source>
</evidence>
<evidence type="ECO:0000256" key="1">
    <source>
        <dbReference type="ARBA" id="ARBA00009437"/>
    </source>
</evidence>
<reference evidence="6 7" key="1">
    <citation type="submission" date="2018-08" db="EMBL/GenBank/DDBJ databases">
        <title>Genomic Encyclopedia of Archaeal and Bacterial Type Strains, Phase II (KMG-II): from individual species to whole genera.</title>
        <authorList>
            <person name="Goeker M."/>
        </authorList>
    </citation>
    <scope>NUCLEOTIDE SEQUENCE [LARGE SCALE GENOMIC DNA]</scope>
    <source>
        <strain evidence="6 7">DSM 5002</strain>
    </source>
</reference>
<organism evidence="6 7">
    <name type="scientific">Dichotomicrobium thermohalophilum</name>
    <dbReference type="NCBI Taxonomy" id="933063"/>
    <lineage>
        <taxon>Bacteria</taxon>
        <taxon>Pseudomonadati</taxon>
        <taxon>Pseudomonadota</taxon>
        <taxon>Alphaproteobacteria</taxon>
        <taxon>Hyphomicrobiales</taxon>
        <taxon>Hyphomicrobiaceae</taxon>
        <taxon>Dichotomicrobium</taxon>
    </lineage>
</organism>
<dbReference type="Gene3D" id="3.40.190.290">
    <property type="match status" value="1"/>
</dbReference>
<dbReference type="PROSITE" id="PS50931">
    <property type="entry name" value="HTH_LYSR"/>
    <property type="match status" value="1"/>
</dbReference>
<dbReference type="PANTHER" id="PTHR30537:SF20">
    <property type="entry name" value="TRANSCRIPTIONAL REGULATORY PROTEIN"/>
    <property type="match status" value="1"/>
</dbReference>
<dbReference type="GO" id="GO:0006351">
    <property type="term" value="P:DNA-templated transcription"/>
    <property type="evidence" value="ECO:0007669"/>
    <property type="project" value="TreeGrafter"/>
</dbReference>
<dbReference type="PANTHER" id="PTHR30537">
    <property type="entry name" value="HTH-TYPE TRANSCRIPTIONAL REGULATOR"/>
    <property type="match status" value="1"/>
</dbReference>
<evidence type="ECO:0000256" key="4">
    <source>
        <dbReference type="ARBA" id="ARBA00023163"/>
    </source>
</evidence>
<dbReference type="InterPro" id="IPR005119">
    <property type="entry name" value="LysR_subst-bd"/>
</dbReference>
<accession>A0A397Q6T6</accession>
<dbReference type="GO" id="GO:0003700">
    <property type="term" value="F:DNA-binding transcription factor activity"/>
    <property type="evidence" value="ECO:0007669"/>
    <property type="project" value="InterPro"/>
</dbReference>
<evidence type="ECO:0000256" key="3">
    <source>
        <dbReference type="ARBA" id="ARBA00023125"/>
    </source>
</evidence>
<dbReference type="Pfam" id="PF03466">
    <property type="entry name" value="LysR_substrate"/>
    <property type="match status" value="1"/>
</dbReference>
<keyword evidence="3" id="KW-0238">DNA-binding</keyword>
<comment type="similarity">
    <text evidence="1">Belongs to the LysR transcriptional regulatory family.</text>
</comment>
<dbReference type="InterPro" id="IPR000847">
    <property type="entry name" value="LysR_HTH_N"/>
</dbReference>
<keyword evidence="4" id="KW-0804">Transcription</keyword>
<dbReference type="CDD" id="cd08422">
    <property type="entry name" value="PBP2_CrgA_like"/>
    <property type="match status" value="1"/>
</dbReference>
<dbReference type="InterPro" id="IPR036388">
    <property type="entry name" value="WH-like_DNA-bd_sf"/>
</dbReference>
<dbReference type="EMBL" id="QXDF01000001">
    <property type="protein sequence ID" value="RIA56189.1"/>
    <property type="molecule type" value="Genomic_DNA"/>
</dbReference>
<keyword evidence="2" id="KW-0805">Transcription regulation</keyword>
<dbReference type="Pfam" id="PF00126">
    <property type="entry name" value="HTH_1"/>
    <property type="match status" value="1"/>
</dbReference>
<evidence type="ECO:0000259" key="5">
    <source>
        <dbReference type="PROSITE" id="PS50931"/>
    </source>
</evidence>
<feature type="domain" description="HTH lysR-type" evidence="5">
    <location>
        <begin position="1"/>
        <end position="58"/>
    </location>
</feature>
<dbReference type="GO" id="GO:0043565">
    <property type="term" value="F:sequence-specific DNA binding"/>
    <property type="evidence" value="ECO:0007669"/>
    <property type="project" value="TreeGrafter"/>
</dbReference>
<dbReference type="OrthoDB" id="7624726at2"/>
<dbReference type="SUPFAM" id="SSF46785">
    <property type="entry name" value="Winged helix' DNA-binding domain"/>
    <property type="match status" value="1"/>
</dbReference>
<dbReference type="AlphaFoldDB" id="A0A397Q6T6"/>
<sequence length="295" mass="33167">MDWDKLRIFHAAAEAGSFTHAAEALHLSQSAVSRQVSALEQELGAPLFHRHARGLSLTEQGELLRQTAEDVLVKLNSVESMLADTLAEPSGELRITTPAGLGATWLAPRLREFIERYPKIQVQLLLRDEELDLSKREADVGIWLHAPTQKDLILRRLFTVHFHVYGSKDYLEEHGAPQTLADLDNHAIITYGGIPFPRRGINWLETAGREGQTPRKPIMRINSMDGIKRVVKRGMGLAVLPDYLASDEPDLEKVLDEADVPAFNTYLVYPAELKTSKRIAAFREFVVAKAREWAF</sequence>
<dbReference type="Gene3D" id="1.10.10.10">
    <property type="entry name" value="Winged helix-like DNA-binding domain superfamily/Winged helix DNA-binding domain"/>
    <property type="match status" value="1"/>
</dbReference>
<proteinExistence type="inferred from homology"/>
<dbReference type="InterPro" id="IPR036390">
    <property type="entry name" value="WH_DNA-bd_sf"/>
</dbReference>
<evidence type="ECO:0000256" key="2">
    <source>
        <dbReference type="ARBA" id="ARBA00023015"/>
    </source>
</evidence>
<name>A0A397Q6T6_9HYPH</name>
<dbReference type="Proteomes" id="UP000266273">
    <property type="component" value="Unassembled WGS sequence"/>
</dbReference>
<gene>
    <name evidence="6" type="ORF">BXY53_1291</name>
</gene>
<dbReference type="InterPro" id="IPR058163">
    <property type="entry name" value="LysR-type_TF_proteobact-type"/>
</dbReference>
<evidence type="ECO:0000313" key="7">
    <source>
        <dbReference type="Proteomes" id="UP000266273"/>
    </source>
</evidence>
<keyword evidence="7" id="KW-1185">Reference proteome</keyword>
<dbReference type="RefSeq" id="WP_119061010.1">
    <property type="nucleotide sequence ID" value="NZ_QXDF01000001.1"/>
</dbReference>
<dbReference type="FunFam" id="1.10.10.10:FF:000001">
    <property type="entry name" value="LysR family transcriptional regulator"/>
    <property type="match status" value="1"/>
</dbReference>
<dbReference type="SUPFAM" id="SSF53850">
    <property type="entry name" value="Periplasmic binding protein-like II"/>
    <property type="match status" value="1"/>
</dbReference>